<keyword evidence="1" id="KW-1133">Transmembrane helix</keyword>
<keyword evidence="1" id="KW-0812">Transmembrane</keyword>
<accession>A0A7W7HXQ4</accession>
<evidence type="ECO:0000313" key="2">
    <source>
        <dbReference type="EMBL" id="MBB4762645.1"/>
    </source>
</evidence>
<dbReference type="EMBL" id="JACHNH010000001">
    <property type="protein sequence ID" value="MBB4762645.1"/>
    <property type="molecule type" value="Genomic_DNA"/>
</dbReference>
<keyword evidence="3" id="KW-1185">Reference proteome</keyword>
<dbReference type="RefSeq" id="WP_239087212.1">
    <property type="nucleotide sequence ID" value="NZ_BOMK01000009.1"/>
</dbReference>
<evidence type="ECO:0008006" key="4">
    <source>
        <dbReference type="Google" id="ProtNLM"/>
    </source>
</evidence>
<feature type="transmembrane region" description="Helical" evidence="1">
    <location>
        <begin position="35"/>
        <end position="57"/>
    </location>
</feature>
<name>A0A7W7HXQ4_9ACTN</name>
<gene>
    <name evidence="2" type="ORF">BJ971_003201</name>
</gene>
<proteinExistence type="predicted"/>
<reference evidence="2 3" key="1">
    <citation type="submission" date="2020-08" db="EMBL/GenBank/DDBJ databases">
        <title>Sequencing the genomes of 1000 actinobacteria strains.</title>
        <authorList>
            <person name="Klenk H.-P."/>
        </authorList>
    </citation>
    <scope>NUCLEOTIDE SEQUENCE [LARGE SCALE GENOMIC DNA]</scope>
    <source>
        <strain evidence="2 3">DSM 43149</strain>
    </source>
</reference>
<evidence type="ECO:0000313" key="3">
    <source>
        <dbReference type="Proteomes" id="UP000578112"/>
    </source>
</evidence>
<keyword evidence="1" id="KW-0472">Membrane</keyword>
<evidence type="ECO:0000256" key="1">
    <source>
        <dbReference type="SAM" id="Phobius"/>
    </source>
</evidence>
<protein>
    <recommendedName>
        <fullName evidence="4">DUF5666 domain-containing protein</fullName>
    </recommendedName>
</protein>
<comment type="caution">
    <text evidence="2">The sequence shown here is derived from an EMBL/GenBank/DDBJ whole genome shotgun (WGS) entry which is preliminary data.</text>
</comment>
<sequence length="183" mass="17730">MDDTAVLAPVGAEPSAVDRDDDLAAELARAAPRRWWNRGTLVLGATALLLAGFLGGLQVQRHYGTSATAATGRPNGGTGTGGARAGGYGFPGGTGGLPGGAAPTAAAAAGPTTGKVKLVDGTTIYVETADGTVVTVRTGGDTAVRTAKPGKIKDVKAGDTVSVQGATAADGTVTATAVTKNAG</sequence>
<dbReference type="AlphaFoldDB" id="A0A7W7HXQ4"/>
<dbReference type="Proteomes" id="UP000578112">
    <property type="component" value="Unassembled WGS sequence"/>
</dbReference>
<organism evidence="2 3">
    <name type="scientific">Actinoplanes digitatis</name>
    <dbReference type="NCBI Taxonomy" id="1868"/>
    <lineage>
        <taxon>Bacteria</taxon>
        <taxon>Bacillati</taxon>
        <taxon>Actinomycetota</taxon>
        <taxon>Actinomycetes</taxon>
        <taxon>Micromonosporales</taxon>
        <taxon>Micromonosporaceae</taxon>
        <taxon>Actinoplanes</taxon>
    </lineage>
</organism>